<protein>
    <submittedName>
        <fullName evidence="2">Phage abortive infection protein</fullName>
    </submittedName>
</protein>
<reference evidence="2 3" key="1">
    <citation type="submission" date="2023-01" db="EMBL/GenBank/DDBJ databases">
        <title>Novel species of the genus Vogesella isolated from rivers.</title>
        <authorList>
            <person name="Lu H."/>
        </authorList>
    </citation>
    <scope>NUCLEOTIDE SEQUENCE [LARGE SCALE GENOMIC DNA]</scope>
    <source>
        <strain evidence="2 3">SH7W</strain>
    </source>
</reference>
<gene>
    <name evidence="2" type="ORF">PQU93_16720</name>
</gene>
<dbReference type="RefSeq" id="WP_272804045.1">
    <property type="nucleotide sequence ID" value="NZ_JAQQKY010000011.1"/>
</dbReference>
<keyword evidence="1" id="KW-0472">Membrane</keyword>
<evidence type="ECO:0000313" key="3">
    <source>
        <dbReference type="Proteomes" id="UP001221566"/>
    </source>
</evidence>
<feature type="transmembrane region" description="Helical" evidence="1">
    <location>
        <begin position="43"/>
        <end position="68"/>
    </location>
</feature>
<feature type="transmembrane region" description="Helical" evidence="1">
    <location>
        <begin position="6"/>
        <end position="23"/>
    </location>
</feature>
<sequence>MIPYLGFFFSFFLFCFLIFFMQCKDLIKRKFDNLIDDFNQSVVIFSLFRIATIVLIAVFIANFLSLFLSESPSMGTFGDFVGGVLNPLLTFFTFIGLLWTISIQQKELSLTREEMIEGRLVLAEQARTISQQRFESTFFALLDQFHNVLISKEKKLLEIHDICLKPKVTFVDHAKEIIEINNHEVGHVFRLLYQLYKLVWNHFHPSVDINAKFIGYGIKITKDEKKYSSIIRSMLSGEVMQLVAINCATRDSSYLGYKRLIEFYQQFEHFSFMYDGKEENFTLIESALFFKIDAYGKNNFPMRNKVVTKNYVSWNARVFKYNFFNKKYFVEKIMKKIKERQFKS</sequence>
<evidence type="ECO:0000313" key="2">
    <source>
        <dbReference type="EMBL" id="MDC7692411.1"/>
    </source>
</evidence>
<dbReference type="Pfam" id="PF16872">
    <property type="entry name" value="putAbiC"/>
    <property type="match status" value="1"/>
</dbReference>
<keyword evidence="3" id="KW-1185">Reference proteome</keyword>
<name>A0ABT5IAB2_VOGIN</name>
<keyword evidence="1" id="KW-0812">Transmembrane</keyword>
<keyword evidence="1" id="KW-1133">Transmembrane helix</keyword>
<dbReference type="EMBL" id="JAQQKY010000011">
    <property type="protein sequence ID" value="MDC7692411.1"/>
    <property type="molecule type" value="Genomic_DNA"/>
</dbReference>
<comment type="caution">
    <text evidence="2">The sequence shown here is derived from an EMBL/GenBank/DDBJ whole genome shotgun (WGS) entry which is preliminary data.</text>
</comment>
<feature type="transmembrane region" description="Helical" evidence="1">
    <location>
        <begin position="80"/>
        <end position="101"/>
    </location>
</feature>
<proteinExistence type="predicted"/>
<dbReference type="Proteomes" id="UP001221566">
    <property type="component" value="Unassembled WGS sequence"/>
</dbReference>
<dbReference type="InterPro" id="IPR031709">
    <property type="entry name" value="PutAbiC"/>
</dbReference>
<organism evidence="2 3">
    <name type="scientific">Vogesella indigofera</name>
    <name type="common">Pseudomonas indigofera</name>
    <dbReference type="NCBI Taxonomy" id="45465"/>
    <lineage>
        <taxon>Bacteria</taxon>
        <taxon>Pseudomonadati</taxon>
        <taxon>Pseudomonadota</taxon>
        <taxon>Betaproteobacteria</taxon>
        <taxon>Neisseriales</taxon>
        <taxon>Chromobacteriaceae</taxon>
        <taxon>Vogesella</taxon>
    </lineage>
</organism>
<accession>A0ABT5IAB2</accession>
<evidence type="ECO:0000256" key="1">
    <source>
        <dbReference type="SAM" id="Phobius"/>
    </source>
</evidence>